<evidence type="ECO:0000313" key="6">
    <source>
        <dbReference type="EMBL" id="ETS74845.1"/>
    </source>
</evidence>
<evidence type="ECO:0000256" key="2">
    <source>
        <dbReference type="ARBA" id="ARBA00022692"/>
    </source>
</evidence>
<dbReference type="EMBL" id="KI912119">
    <property type="protein sequence ID" value="ETS74845.1"/>
    <property type="molecule type" value="Genomic_DNA"/>
</dbReference>
<accession>W3WLQ5</accession>
<dbReference type="Proteomes" id="UP000030651">
    <property type="component" value="Unassembled WGS sequence"/>
</dbReference>
<dbReference type="InterPro" id="IPR051694">
    <property type="entry name" value="Immunoregulatory_rcpt-like"/>
</dbReference>
<dbReference type="KEGG" id="pfy:PFICI_13329"/>
<dbReference type="AlphaFoldDB" id="W3WLQ5"/>
<keyword evidence="7" id="KW-1185">Reference proteome</keyword>
<keyword evidence="3 5" id="KW-1133">Transmembrane helix</keyword>
<dbReference type="RefSeq" id="XP_007840101.1">
    <property type="nucleotide sequence ID" value="XM_007841910.1"/>
</dbReference>
<dbReference type="HOGENOM" id="CLU_924839_0_0_1"/>
<evidence type="ECO:0000256" key="4">
    <source>
        <dbReference type="ARBA" id="ARBA00023136"/>
    </source>
</evidence>
<keyword evidence="4 5" id="KW-0472">Membrane</keyword>
<reference evidence="7" key="1">
    <citation type="journal article" date="2015" name="BMC Genomics">
        <title>Genomic and transcriptomic analysis of the endophytic fungus Pestalotiopsis fici reveals its lifestyle and high potential for synthesis of natural products.</title>
        <authorList>
            <person name="Wang X."/>
            <person name="Zhang X."/>
            <person name="Liu L."/>
            <person name="Xiang M."/>
            <person name="Wang W."/>
            <person name="Sun X."/>
            <person name="Che Y."/>
            <person name="Guo L."/>
            <person name="Liu G."/>
            <person name="Guo L."/>
            <person name="Wang C."/>
            <person name="Yin W.B."/>
            <person name="Stadler M."/>
            <person name="Zhang X."/>
            <person name="Liu X."/>
        </authorList>
    </citation>
    <scope>NUCLEOTIDE SEQUENCE [LARGE SCALE GENOMIC DNA]</scope>
    <source>
        <strain evidence="7">W106-1 / CGMCC3.15140</strain>
    </source>
</reference>
<dbReference type="InParanoid" id="W3WLQ5"/>
<gene>
    <name evidence="6" type="ORF">PFICI_13329</name>
</gene>
<dbReference type="GO" id="GO:0016020">
    <property type="term" value="C:membrane"/>
    <property type="evidence" value="ECO:0007669"/>
    <property type="project" value="UniProtKB-SubCell"/>
</dbReference>
<dbReference type="GO" id="GO:0071944">
    <property type="term" value="C:cell periphery"/>
    <property type="evidence" value="ECO:0007669"/>
    <property type="project" value="UniProtKB-ARBA"/>
</dbReference>
<dbReference type="PANTHER" id="PTHR15549:SF30">
    <property type="entry name" value="MID2 DOMAIN-CONTAINING PROTEIN"/>
    <property type="match status" value="1"/>
</dbReference>
<evidence type="ECO:0000256" key="5">
    <source>
        <dbReference type="SAM" id="Phobius"/>
    </source>
</evidence>
<evidence type="ECO:0000256" key="3">
    <source>
        <dbReference type="ARBA" id="ARBA00022989"/>
    </source>
</evidence>
<evidence type="ECO:0008006" key="8">
    <source>
        <dbReference type="Google" id="ProtNLM"/>
    </source>
</evidence>
<dbReference type="PANTHER" id="PTHR15549">
    <property type="entry name" value="PAIRED IMMUNOGLOBULIN-LIKE TYPE 2 RECEPTOR"/>
    <property type="match status" value="1"/>
</dbReference>
<name>W3WLQ5_PESFW</name>
<proteinExistence type="predicted"/>
<dbReference type="OrthoDB" id="5390143at2759"/>
<dbReference type="GeneID" id="19278342"/>
<evidence type="ECO:0000313" key="7">
    <source>
        <dbReference type="Proteomes" id="UP000030651"/>
    </source>
</evidence>
<protein>
    <recommendedName>
        <fullName evidence="8">Mid2 domain-containing protein</fullName>
    </recommendedName>
</protein>
<comment type="subcellular location">
    <subcellularLocation>
        <location evidence="1">Membrane</location>
        <topology evidence="1">Single-pass membrane protein</topology>
    </subcellularLocation>
</comment>
<keyword evidence="2 5" id="KW-0812">Transmembrane</keyword>
<evidence type="ECO:0000256" key="1">
    <source>
        <dbReference type="ARBA" id="ARBA00004167"/>
    </source>
</evidence>
<dbReference type="STRING" id="1229662.W3WLQ5"/>
<sequence length="267" mass="28246">MGATEFVSPGPSASTLDPSISNAIHPVGSKFHIAWSGTNLTRHMSVVLFQYNETSGGLVYPFEDATPSMLGAESFDWTVATDKNLSASTLFLFNIFYEGDTSPSAVSETFRITDDSTTSSSTTTTSSSTTFATSASLTGSTTSTISTTPISAASTMTSAVDTTGAVTSQTSLSSAEKNADTDGLSMGAKVGLGVAIPAVALLGIAAGYCFFRHRAGKQKKHHVDKLVTQVEPQMYQEPPNPPPYYRYEMDVVNPPTTHELYGDFTGR</sequence>
<dbReference type="OMA" id="TEWIIND"/>
<feature type="transmembrane region" description="Helical" evidence="5">
    <location>
        <begin position="190"/>
        <end position="211"/>
    </location>
</feature>
<organism evidence="6 7">
    <name type="scientific">Pestalotiopsis fici (strain W106-1 / CGMCC3.15140)</name>
    <dbReference type="NCBI Taxonomy" id="1229662"/>
    <lineage>
        <taxon>Eukaryota</taxon>
        <taxon>Fungi</taxon>
        <taxon>Dikarya</taxon>
        <taxon>Ascomycota</taxon>
        <taxon>Pezizomycotina</taxon>
        <taxon>Sordariomycetes</taxon>
        <taxon>Xylariomycetidae</taxon>
        <taxon>Amphisphaeriales</taxon>
        <taxon>Sporocadaceae</taxon>
        <taxon>Pestalotiopsis</taxon>
    </lineage>
</organism>